<evidence type="ECO:0000256" key="1">
    <source>
        <dbReference type="ARBA" id="ARBA00022723"/>
    </source>
</evidence>
<evidence type="ECO:0000256" key="6">
    <source>
        <dbReference type="SAM" id="MobiDB-lite"/>
    </source>
</evidence>
<evidence type="ECO:0000259" key="7">
    <source>
        <dbReference type="PROSITE" id="PS50048"/>
    </source>
</evidence>
<keyword evidence="2" id="KW-0805">Transcription regulation</keyword>
<dbReference type="GO" id="GO:0003677">
    <property type="term" value="F:DNA binding"/>
    <property type="evidence" value="ECO:0007669"/>
    <property type="project" value="UniProtKB-KW"/>
</dbReference>
<evidence type="ECO:0000256" key="5">
    <source>
        <dbReference type="ARBA" id="ARBA00023242"/>
    </source>
</evidence>
<keyword evidence="5" id="KW-0539">Nucleus</keyword>
<dbReference type="Pfam" id="PF04082">
    <property type="entry name" value="Fungal_trans"/>
    <property type="match status" value="1"/>
</dbReference>
<dbReference type="PANTHER" id="PTHR46910:SF25">
    <property type="entry name" value="ABC-TRANSPORTER-REGULATING TRANSCRIPTION FACTOR"/>
    <property type="match status" value="1"/>
</dbReference>
<dbReference type="InterPro" id="IPR001138">
    <property type="entry name" value="Zn2Cys6_DnaBD"/>
</dbReference>
<keyword evidence="3" id="KW-0238">DNA-binding</keyword>
<feature type="region of interest" description="Disordered" evidence="6">
    <location>
        <begin position="614"/>
        <end position="641"/>
    </location>
</feature>
<protein>
    <recommendedName>
        <fullName evidence="7">Zn(2)-C6 fungal-type domain-containing protein</fullName>
    </recommendedName>
</protein>
<dbReference type="GO" id="GO:0008270">
    <property type="term" value="F:zinc ion binding"/>
    <property type="evidence" value="ECO:0007669"/>
    <property type="project" value="InterPro"/>
</dbReference>
<evidence type="ECO:0000313" key="8">
    <source>
        <dbReference type="EMBL" id="PGH31628.1"/>
    </source>
</evidence>
<dbReference type="SUPFAM" id="SSF57701">
    <property type="entry name" value="Zn2/Cys6 DNA-binding domain"/>
    <property type="match status" value="1"/>
</dbReference>
<dbReference type="PANTHER" id="PTHR46910">
    <property type="entry name" value="TRANSCRIPTION FACTOR PDR1"/>
    <property type="match status" value="1"/>
</dbReference>
<reference evidence="8 9" key="1">
    <citation type="submission" date="2017-10" db="EMBL/GenBank/DDBJ databases">
        <title>Comparative genomics in systemic dimorphic fungi from Ajellomycetaceae.</title>
        <authorList>
            <person name="Munoz J.F."/>
            <person name="Mcewen J.G."/>
            <person name="Clay O.K."/>
            <person name="Cuomo C.A."/>
        </authorList>
    </citation>
    <scope>NUCLEOTIDE SEQUENCE [LARGE SCALE GENOMIC DNA]</scope>
    <source>
        <strain evidence="8 9">UAMH4076</strain>
    </source>
</reference>
<evidence type="ECO:0000256" key="4">
    <source>
        <dbReference type="ARBA" id="ARBA00023163"/>
    </source>
</evidence>
<dbReference type="GO" id="GO:0000981">
    <property type="term" value="F:DNA-binding transcription factor activity, RNA polymerase II-specific"/>
    <property type="evidence" value="ECO:0007669"/>
    <property type="project" value="InterPro"/>
</dbReference>
<dbReference type="InterPro" id="IPR050987">
    <property type="entry name" value="AtrR-like"/>
</dbReference>
<dbReference type="STRING" id="73230.A0A2B7ZEP7"/>
<dbReference type="AlphaFoldDB" id="A0A2B7ZEP7"/>
<keyword evidence="1" id="KW-0479">Metal-binding</keyword>
<feature type="compositionally biased region" description="Polar residues" evidence="6">
    <location>
        <begin position="619"/>
        <end position="633"/>
    </location>
</feature>
<sequence length="680" mass="76825">MLPIINKSCDQCRRRKVRCIVPQTPVAPSEPQTCIHCINRKESCKFSHIRRNLRARSQIAIPPREPSQEREEELLIDRLLRNGPQQNQQALLYDETAIIKVANAHSSVTSSPISFFSSQRIRILTARLEADGLKELVDRMENLMNAEICVIRDSNVAVINLDKLPGTAEVTVAEADAYIEAYFENLHPLYPFLDRQEFASHVLELRSQDTKDTNKALSALYHAVLSLGNQYHTSGSFLPGSGKSWDLFQICLGHLSDLIVPAYSLVKLQALTAMSIFAMNMSCIKLDQTLIYEAARVAQYLRYHKSCNAQESHLRLFWTIYYIEKMTAFYESNSSVIADEDIGCVVPAVPESTIAGYDWFLSVTRLGRLCSMTYTSLFSTEATLKTKASLLASIKRIQNRLEQWRLSVPMAYRPREVLQLSKYERPSTKWIVIQTHYLYYNLVIAVERLSLHIDSEDDPDTNDSQRNLRDAAQSVAELVPFIDLAPHMPIFVSVIMPMSALFVLFDLVIRFPRHSETNKNLVLLDQAAEYFTRLEMASKGVIPGRNIAEFATLARHYIRKIEFDGAGLEGTHQCDFSIPDLVQGSEQLGQWIPDIELEYLCASSADNMGSFGGSHLPSIENSVTPPMEQTSSLDPLEKPEESEYSIGTHPAFDFMFPDWTLDDTTIAELHDAAATSEYGL</sequence>
<dbReference type="CDD" id="cd12148">
    <property type="entry name" value="fungal_TF_MHR"/>
    <property type="match status" value="1"/>
</dbReference>
<dbReference type="GO" id="GO:0006351">
    <property type="term" value="P:DNA-templated transcription"/>
    <property type="evidence" value="ECO:0007669"/>
    <property type="project" value="InterPro"/>
</dbReference>
<comment type="caution">
    <text evidence="8">The sequence shown here is derived from an EMBL/GenBank/DDBJ whole genome shotgun (WGS) entry which is preliminary data.</text>
</comment>
<gene>
    <name evidence="8" type="ORF">GX50_05570</name>
</gene>
<evidence type="ECO:0000256" key="3">
    <source>
        <dbReference type="ARBA" id="ARBA00023125"/>
    </source>
</evidence>
<accession>A0A2B7ZEP7</accession>
<evidence type="ECO:0000256" key="2">
    <source>
        <dbReference type="ARBA" id="ARBA00023015"/>
    </source>
</evidence>
<dbReference type="VEuPathDB" id="FungiDB:EMCG_06502"/>
<name>A0A2B7ZEP7_9EURO</name>
<dbReference type="SMART" id="SM00066">
    <property type="entry name" value="GAL4"/>
    <property type="match status" value="1"/>
</dbReference>
<dbReference type="EMBL" id="PDND01000120">
    <property type="protein sequence ID" value="PGH31628.1"/>
    <property type="molecule type" value="Genomic_DNA"/>
</dbReference>
<proteinExistence type="predicted"/>
<dbReference type="VEuPathDB" id="FungiDB:EMCG_03729"/>
<dbReference type="Proteomes" id="UP000226031">
    <property type="component" value="Unassembled WGS sequence"/>
</dbReference>
<dbReference type="CDD" id="cd00067">
    <property type="entry name" value="GAL4"/>
    <property type="match status" value="1"/>
</dbReference>
<dbReference type="InterPro" id="IPR007219">
    <property type="entry name" value="XnlR_reg_dom"/>
</dbReference>
<dbReference type="InterPro" id="IPR036864">
    <property type="entry name" value="Zn2-C6_fun-type_DNA-bd_sf"/>
</dbReference>
<organism evidence="8 9">
    <name type="scientific">[Emmonsia] crescens</name>
    <dbReference type="NCBI Taxonomy" id="73230"/>
    <lineage>
        <taxon>Eukaryota</taxon>
        <taxon>Fungi</taxon>
        <taxon>Dikarya</taxon>
        <taxon>Ascomycota</taxon>
        <taxon>Pezizomycotina</taxon>
        <taxon>Eurotiomycetes</taxon>
        <taxon>Eurotiomycetidae</taxon>
        <taxon>Onygenales</taxon>
        <taxon>Ajellomycetaceae</taxon>
        <taxon>Emergomyces</taxon>
    </lineage>
</organism>
<evidence type="ECO:0000313" key="9">
    <source>
        <dbReference type="Proteomes" id="UP000226031"/>
    </source>
</evidence>
<feature type="domain" description="Zn(2)-C6 fungal-type" evidence="7">
    <location>
        <begin position="8"/>
        <end position="46"/>
    </location>
</feature>
<keyword evidence="4" id="KW-0804">Transcription</keyword>
<dbReference type="Gene3D" id="4.10.240.10">
    <property type="entry name" value="Zn(2)-C6 fungal-type DNA-binding domain"/>
    <property type="match status" value="1"/>
</dbReference>
<keyword evidence="9" id="KW-1185">Reference proteome</keyword>
<dbReference type="PROSITE" id="PS50048">
    <property type="entry name" value="ZN2_CY6_FUNGAL_2"/>
    <property type="match status" value="1"/>
</dbReference>